<evidence type="ECO:0000256" key="3">
    <source>
        <dbReference type="ARBA" id="ARBA00023163"/>
    </source>
</evidence>
<dbReference type="Proteomes" id="UP000315364">
    <property type="component" value="Chromosome"/>
</dbReference>
<protein>
    <submittedName>
        <fullName evidence="5">MarR family transcriptional regulator</fullName>
    </submittedName>
</protein>
<proteinExistence type="predicted"/>
<evidence type="ECO:0000313" key="5">
    <source>
        <dbReference type="EMBL" id="QDZ12045.1"/>
    </source>
</evidence>
<dbReference type="InterPro" id="IPR036390">
    <property type="entry name" value="WH_DNA-bd_sf"/>
</dbReference>
<dbReference type="Gene3D" id="1.10.10.10">
    <property type="entry name" value="Winged helix-like DNA-binding domain superfamily/Winged helix DNA-binding domain"/>
    <property type="match status" value="1"/>
</dbReference>
<dbReference type="SUPFAM" id="SSF46785">
    <property type="entry name" value="Winged helix' DNA-binding domain"/>
    <property type="match status" value="1"/>
</dbReference>
<keyword evidence="3" id="KW-0804">Transcription</keyword>
<sequence length="163" mass="18671">MARQPDQTPSPVVEAIRSMTDSTYRQHSDVLYAIHEVSRLVSTLSDRGLGAHGITHTQWWGLMHIYEHEGATQTELAEIFHMGRAAAGKLLERLEAKNWVERRSDAGDSRVRRVYLRHEVVPVFRHMTDQGWRLFRSLLDGLSDGDEQVMLAGLRRIKANAER</sequence>
<dbReference type="PANTHER" id="PTHR42756:SF1">
    <property type="entry name" value="TRANSCRIPTIONAL REPRESSOR OF EMRAB OPERON"/>
    <property type="match status" value="1"/>
</dbReference>
<dbReference type="PANTHER" id="PTHR42756">
    <property type="entry name" value="TRANSCRIPTIONAL REGULATOR, MARR"/>
    <property type="match status" value="1"/>
</dbReference>
<dbReference type="PRINTS" id="PR00598">
    <property type="entry name" value="HTHMARR"/>
</dbReference>
<dbReference type="InterPro" id="IPR036388">
    <property type="entry name" value="WH-like_DNA-bd_sf"/>
</dbReference>
<dbReference type="PROSITE" id="PS50995">
    <property type="entry name" value="HTH_MARR_2"/>
    <property type="match status" value="1"/>
</dbReference>
<feature type="domain" description="HTH marR-type" evidence="4">
    <location>
        <begin position="27"/>
        <end position="159"/>
    </location>
</feature>
<keyword evidence="6" id="KW-1185">Reference proteome</keyword>
<keyword evidence="1" id="KW-0805">Transcription regulation</keyword>
<dbReference type="KEGG" id="dea:FPZ08_15625"/>
<dbReference type="GO" id="GO:0003677">
    <property type="term" value="F:DNA binding"/>
    <property type="evidence" value="ECO:0007669"/>
    <property type="project" value="UniProtKB-KW"/>
</dbReference>
<dbReference type="AlphaFoldDB" id="A0A5B8LWV0"/>
<dbReference type="GO" id="GO:0003700">
    <property type="term" value="F:DNA-binding transcription factor activity"/>
    <property type="evidence" value="ECO:0007669"/>
    <property type="project" value="InterPro"/>
</dbReference>
<reference evidence="5 6" key="1">
    <citation type="submission" date="2019-07" db="EMBL/GenBank/DDBJ databases">
        <title>Full genome sequence of Devosia sp. Gsoil 520.</title>
        <authorList>
            <person name="Im W.-T."/>
        </authorList>
    </citation>
    <scope>NUCLEOTIDE SEQUENCE [LARGE SCALE GENOMIC DNA]</scope>
    <source>
        <strain evidence="5 6">Gsoil 520</strain>
    </source>
</reference>
<evidence type="ECO:0000313" key="6">
    <source>
        <dbReference type="Proteomes" id="UP000315364"/>
    </source>
</evidence>
<dbReference type="InterPro" id="IPR000835">
    <property type="entry name" value="HTH_MarR-typ"/>
</dbReference>
<organism evidence="5 6">
    <name type="scientific">Devosia ginsengisoli</name>
    <dbReference type="NCBI Taxonomy" id="400770"/>
    <lineage>
        <taxon>Bacteria</taxon>
        <taxon>Pseudomonadati</taxon>
        <taxon>Pseudomonadota</taxon>
        <taxon>Alphaproteobacteria</taxon>
        <taxon>Hyphomicrobiales</taxon>
        <taxon>Devosiaceae</taxon>
        <taxon>Devosia</taxon>
    </lineage>
</organism>
<evidence type="ECO:0000259" key="4">
    <source>
        <dbReference type="PROSITE" id="PS50995"/>
    </source>
</evidence>
<name>A0A5B8LWV0_9HYPH</name>
<dbReference type="SMART" id="SM00347">
    <property type="entry name" value="HTH_MARR"/>
    <property type="match status" value="1"/>
</dbReference>
<accession>A0A5B8LWV0</accession>
<dbReference type="OrthoDB" id="582199at2"/>
<evidence type="ECO:0000256" key="1">
    <source>
        <dbReference type="ARBA" id="ARBA00023015"/>
    </source>
</evidence>
<keyword evidence="2" id="KW-0238">DNA-binding</keyword>
<dbReference type="EMBL" id="CP042304">
    <property type="protein sequence ID" value="QDZ12045.1"/>
    <property type="molecule type" value="Genomic_DNA"/>
</dbReference>
<dbReference type="Pfam" id="PF12802">
    <property type="entry name" value="MarR_2"/>
    <property type="match status" value="1"/>
</dbReference>
<evidence type="ECO:0000256" key="2">
    <source>
        <dbReference type="ARBA" id="ARBA00023125"/>
    </source>
</evidence>
<gene>
    <name evidence="5" type="ORF">FPZ08_15625</name>
</gene>